<reference evidence="8" key="1">
    <citation type="journal article" date="2021" name="Front. Microbiol.">
        <title>Comprehensive Comparative Genomics and Phenotyping of Methylobacterium Species.</title>
        <authorList>
            <person name="Alessa O."/>
            <person name="Ogura Y."/>
            <person name="Fujitani Y."/>
            <person name="Takami H."/>
            <person name="Hayashi T."/>
            <person name="Sahin N."/>
            <person name="Tani A."/>
        </authorList>
    </citation>
    <scope>NUCLEOTIDE SEQUENCE</scope>
    <source>
        <strain evidence="8">NBRC 15686</strain>
    </source>
</reference>
<accession>A0ABQ4UAW8</accession>
<dbReference type="InterPro" id="IPR010998">
    <property type="entry name" value="Integrase_recombinase_N"/>
</dbReference>
<dbReference type="InterPro" id="IPR011010">
    <property type="entry name" value="DNA_brk_join_enz"/>
</dbReference>
<dbReference type="RefSeq" id="WP_238223778.1">
    <property type="nucleotide sequence ID" value="NZ_BAAADH010000005.1"/>
</dbReference>
<dbReference type="EMBL" id="BPRC01000004">
    <property type="protein sequence ID" value="GJE64389.1"/>
    <property type="molecule type" value="Genomic_DNA"/>
</dbReference>
<keyword evidence="4" id="KW-0233">DNA recombination</keyword>
<dbReference type="Proteomes" id="UP001055039">
    <property type="component" value="Unassembled WGS sequence"/>
</dbReference>
<evidence type="ECO:0000313" key="8">
    <source>
        <dbReference type="EMBL" id="GJE64389.1"/>
    </source>
</evidence>
<dbReference type="PROSITE" id="PS51900">
    <property type="entry name" value="CB"/>
    <property type="match status" value="1"/>
</dbReference>
<feature type="domain" description="Core-binding (CB)" evidence="7">
    <location>
        <begin position="261"/>
        <end position="341"/>
    </location>
</feature>
<protein>
    <submittedName>
        <fullName evidence="8">Tyrosine recombinase XerC</fullName>
    </submittedName>
</protein>
<keyword evidence="2" id="KW-0229">DNA integration</keyword>
<dbReference type="InterPro" id="IPR002104">
    <property type="entry name" value="Integrase_catalytic"/>
</dbReference>
<keyword evidence="3 5" id="KW-0238">DNA-binding</keyword>
<evidence type="ECO:0000259" key="6">
    <source>
        <dbReference type="PROSITE" id="PS51898"/>
    </source>
</evidence>
<dbReference type="InterPro" id="IPR050090">
    <property type="entry name" value="Tyrosine_recombinase_XerCD"/>
</dbReference>
<evidence type="ECO:0000256" key="2">
    <source>
        <dbReference type="ARBA" id="ARBA00022908"/>
    </source>
</evidence>
<dbReference type="CDD" id="cd01184">
    <property type="entry name" value="INT_C_like_1"/>
    <property type="match status" value="1"/>
</dbReference>
<dbReference type="PANTHER" id="PTHR30349:SF41">
    <property type="entry name" value="INTEGRASE_RECOMBINASE PROTEIN MJ0367-RELATED"/>
    <property type="match status" value="1"/>
</dbReference>
<dbReference type="SUPFAM" id="SSF56349">
    <property type="entry name" value="DNA breaking-rejoining enzymes"/>
    <property type="match status" value="1"/>
</dbReference>
<evidence type="ECO:0000313" key="9">
    <source>
        <dbReference type="Proteomes" id="UP001055039"/>
    </source>
</evidence>
<comment type="caution">
    <text evidence="8">The sequence shown here is derived from an EMBL/GenBank/DDBJ whole genome shotgun (WGS) entry which is preliminary data.</text>
</comment>
<dbReference type="Gene3D" id="1.10.150.130">
    <property type="match status" value="1"/>
</dbReference>
<dbReference type="InterPro" id="IPR044068">
    <property type="entry name" value="CB"/>
</dbReference>
<dbReference type="Gene3D" id="1.10.443.10">
    <property type="entry name" value="Intergrase catalytic core"/>
    <property type="match status" value="1"/>
</dbReference>
<proteinExistence type="inferred from homology"/>
<evidence type="ECO:0000256" key="3">
    <source>
        <dbReference type="ARBA" id="ARBA00023125"/>
    </source>
</evidence>
<feature type="domain" description="Tyr recombinase" evidence="6">
    <location>
        <begin position="367"/>
        <end position="559"/>
    </location>
</feature>
<reference evidence="8" key="2">
    <citation type="submission" date="2021-08" db="EMBL/GenBank/DDBJ databases">
        <authorList>
            <person name="Tani A."/>
            <person name="Ola A."/>
            <person name="Ogura Y."/>
            <person name="Katsura K."/>
            <person name="Hayashi T."/>
        </authorList>
    </citation>
    <scope>NUCLEOTIDE SEQUENCE</scope>
    <source>
        <strain evidence="8">NBRC 15686</strain>
    </source>
</reference>
<evidence type="ECO:0000256" key="4">
    <source>
        <dbReference type="ARBA" id="ARBA00023172"/>
    </source>
</evidence>
<sequence>MPAVCRTRAKYLGRKDSSFEQFNGRVPADVREKLKGEKVTIVLPASGLDPERVITFTLGMFAKVSLHTRDRNSGDVRRAVVRAELAKIYDVARREPTRLSQRQRVALSGEAYRMIVKTYRDEPGTPEMWEGWKALTRAALEGRIAGAPAIPTHARSDDRAAAALLFGPNLTEGVNAMASAPAWEAVALQQRCGMIALHVLRLKGIEIASNQQLDLLKEVARAALEAGWYCKRMAGGDYRPDPNAERFPVFEETPTRVMGAVTFESVVDHWLEHEKGRPSSGANRKVALQSLAKKLGHDDMLRVTGDDVMGWRSDLMNGGKLAPGTIKTRLADVRASFSYAAKRKLIPSNPFDGIEIGFKAERVGTVEARRPYSPDQVARLLSICERETKAYRRWIPLLAATTGARVAEIAQLWGKRVRQVEGVWLLEIRAAEDGGSLKTAESRRDVPLHPEVIERGFLHFVRSVGEGPLFYRKRPSKPPTNSTHPSRFIGSTLGKWIRSQGFTDRTQDPNHAFRHYWKTQAHRHGVDVPTADYLTGHKSPGIGAQYRHIAEDRAALAAAIAKVPVPVLPVRARAPVEETVMEEPMPTVTPTVG</sequence>
<evidence type="ECO:0000256" key="1">
    <source>
        <dbReference type="ARBA" id="ARBA00008857"/>
    </source>
</evidence>
<keyword evidence="9" id="KW-1185">Reference proteome</keyword>
<dbReference type="PROSITE" id="PS51898">
    <property type="entry name" value="TYR_RECOMBINASE"/>
    <property type="match status" value="1"/>
</dbReference>
<gene>
    <name evidence="8" type="primary">xerC_3</name>
    <name evidence="8" type="ORF">LNAOJCKE_1593</name>
</gene>
<comment type="similarity">
    <text evidence="1">Belongs to the 'phage' integrase family.</text>
</comment>
<dbReference type="InterPro" id="IPR013762">
    <property type="entry name" value="Integrase-like_cat_sf"/>
</dbReference>
<organism evidence="8 9">
    <name type="scientific">Methylorubrum aminovorans</name>
    <dbReference type="NCBI Taxonomy" id="269069"/>
    <lineage>
        <taxon>Bacteria</taxon>
        <taxon>Pseudomonadati</taxon>
        <taxon>Pseudomonadota</taxon>
        <taxon>Alphaproteobacteria</taxon>
        <taxon>Hyphomicrobiales</taxon>
        <taxon>Methylobacteriaceae</taxon>
        <taxon>Methylorubrum</taxon>
    </lineage>
</organism>
<dbReference type="PANTHER" id="PTHR30349">
    <property type="entry name" value="PHAGE INTEGRASE-RELATED"/>
    <property type="match status" value="1"/>
</dbReference>
<evidence type="ECO:0000259" key="7">
    <source>
        <dbReference type="PROSITE" id="PS51900"/>
    </source>
</evidence>
<name>A0ABQ4UAW8_9HYPH</name>
<dbReference type="Pfam" id="PF00589">
    <property type="entry name" value="Phage_integrase"/>
    <property type="match status" value="1"/>
</dbReference>
<evidence type="ECO:0000256" key="5">
    <source>
        <dbReference type="PROSITE-ProRule" id="PRU01248"/>
    </source>
</evidence>